<evidence type="ECO:0000313" key="2">
    <source>
        <dbReference type="EnsemblPlants" id="EMT00975"/>
    </source>
</evidence>
<organism evidence="2">
    <name type="scientific">Aegilops tauschii</name>
    <name type="common">Tausch's goatgrass</name>
    <name type="synonym">Aegilops squarrosa</name>
    <dbReference type="NCBI Taxonomy" id="37682"/>
    <lineage>
        <taxon>Eukaryota</taxon>
        <taxon>Viridiplantae</taxon>
        <taxon>Streptophyta</taxon>
        <taxon>Embryophyta</taxon>
        <taxon>Tracheophyta</taxon>
        <taxon>Spermatophyta</taxon>
        <taxon>Magnoliopsida</taxon>
        <taxon>Liliopsida</taxon>
        <taxon>Poales</taxon>
        <taxon>Poaceae</taxon>
        <taxon>BOP clade</taxon>
        <taxon>Pooideae</taxon>
        <taxon>Triticodae</taxon>
        <taxon>Triticeae</taxon>
        <taxon>Triticinae</taxon>
        <taxon>Aegilops</taxon>
    </lineage>
</organism>
<dbReference type="EnsemblPlants" id="EMT00975">
    <property type="protein sequence ID" value="EMT00975"/>
    <property type="gene ID" value="F775_00842"/>
</dbReference>
<sequence length="330" mass="38422">MALVVVVLWVIYKSWTSALETKGFQVFAVLLLIGGIIKCFQKPWALRSASFQSLANSCGPSQRTACREKELENYVKQARVFILSGDIGQATGTAIYEPGMLFTDLPYPYCDRLTNLKCSFFWYKNSLKDTLSNIFEVLYTRKKMINCEEFSRHCLCGWLTLILCFYTLIMASFHILAHLNGVDGIVTLALVFGTGVLEYLAPKIMDWSEKIKWPDRVLQHNVIGYFSRNRRHAMLMRFARLFQCKDLLDQIWCMEPCYSPMDITKLVHQHVQDGWKEYIHDAESYREFNDIRGQWILVHESCDESLGWSLEKPFDESVLLWHLATDFCFY</sequence>
<accession>R7VZM8</accession>
<dbReference type="InterPro" id="IPR025315">
    <property type="entry name" value="DUF4220"/>
</dbReference>
<dbReference type="Pfam" id="PF13968">
    <property type="entry name" value="DUF4220"/>
    <property type="match status" value="1"/>
</dbReference>
<reference evidence="2" key="1">
    <citation type="submission" date="2015-06" db="UniProtKB">
        <authorList>
            <consortium name="EnsemblPlants"/>
        </authorList>
    </citation>
    <scope>IDENTIFICATION</scope>
</reference>
<name>R7VZM8_AEGTA</name>
<dbReference type="AlphaFoldDB" id="R7VZM8"/>
<evidence type="ECO:0000259" key="1">
    <source>
        <dbReference type="Pfam" id="PF13968"/>
    </source>
</evidence>
<feature type="domain" description="DUF4220" evidence="1">
    <location>
        <begin position="4"/>
        <end position="62"/>
    </location>
</feature>
<proteinExistence type="predicted"/>
<dbReference type="PANTHER" id="PTHR31325">
    <property type="entry name" value="OS01G0798800 PROTEIN-RELATED"/>
    <property type="match status" value="1"/>
</dbReference>
<protein>
    <recommendedName>
        <fullName evidence="1">DUF4220 domain-containing protein</fullName>
    </recommendedName>
</protein>